<evidence type="ECO:0000256" key="9">
    <source>
        <dbReference type="SAM" id="Phobius"/>
    </source>
</evidence>
<dbReference type="GO" id="GO:0030659">
    <property type="term" value="C:cytoplasmic vesicle membrane"/>
    <property type="evidence" value="ECO:0007669"/>
    <property type="project" value="UniProtKB-SubCell"/>
</dbReference>
<evidence type="ECO:0000256" key="3">
    <source>
        <dbReference type="ARBA" id="ARBA00022448"/>
    </source>
</evidence>
<feature type="transmembrane region" description="Helical" evidence="9">
    <location>
        <begin position="234"/>
        <end position="257"/>
    </location>
</feature>
<dbReference type="GO" id="GO:0006836">
    <property type="term" value="P:neurotransmitter transport"/>
    <property type="evidence" value="ECO:0007669"/>
    <property type="project" value="UniProtKB-KW"/>
</dbReference>
<feature type="transmembrane region" description="Helical" evidence="9">
    <location>
        <begin position="386"/>
        <end position="408"/>
    </location>
</feature>
<feature type="transmembrane region" description="Helical" evidence="9">
    <location>
        <begin position="140"/>
        <end position="165"/>
    </location>
</feature>
<keyword evidence="7 9" id="KW-0472">Membrane</keyword>
<comment type="subcellular location">
    <subcellularLocation>
        <location evidence="1">Cytoplasmic vesicle membrane</location>
        <topology evidence="1">Multi-pass membrane protein</topology>
    </subcellularLocation>
</comment>
<feature type="transmembrane region" description="Helical" evidence="9">
    <location>
        <begin position="201"/>
        <end position="222"/>
    </location>
</feature>
<accession>A0A1I8I3I1</accession>
<name>A0A1I8I3I1_9PLAT</name>
<evidence type="ECO:0000256" key="2">
    <source>
        <dbReference type="ARBA" id="ARBA00008066"/>
    </source>
</evidence>
<dbReference type="AlphaFoldDB" id="A0A1I8I3I1"/>
<evidence type="ECO:0000256" key="7">
    <source>
        <dbReference type="ARBA" id="ARBA00023136"/>
    </source>
</evidence>
<protein>
    <submittedName>
        <fullName evidence="12">Aa_trans domain-containing protein</fullName>
    </submittedName>
</protein>
<evidence type="ECO:0000256" key="1">
    <source>
        <dbReference type="ARBA" id="ARBA00004439"/>
    </source>
</evidence>
<keyword evidence="5" id="KW-0532">Neurotransmitter transport</keyword>
<evidence type="ECO:0000256" key="5">
    <source>
        <dbReference type="ARBA" id="ARBA00022775"/>
    </source>
</evidence>
<feature type="transmembrane region" description="Helical" evidence="9">
    <location>
        <begin position="89"/>
        <end position="110"/>
    </location>
</feature>
<evidence type="ECO:0000313" key="12">
    <source>
        <dbReference type="WBParaSite" id="maker-uti_cns_0009504-snap-gene-0.5-mRNA-1"/>
    </source>
</evidence>
<dbReference type="PANTHER" id="PTHR22950:SF689">
    <property type="entry name" value="VESICULAR INHIBITORY AMINO ACID TRANSPORTER"/>
    <property type="match status" value="1"/>
</dbReference>
<dbReference type="WBParaSite" id="maker-uti_cns_0009504-snap-gene-0.5-mRNA-1">
    <property type="protein sequence ID" value="maker-uti_cns_0009504-snap-gene-0.5-mRNA-1"/>
    <property type="gene ID" value="maker-uti_cns_0009504-snap-gene-0.5"/>
</dbReference>
<feature type="transmembrane region" description="Helical" evidence="9">
    <location>
        <begin position="361"/>
        <end position="379"/>
    </location>
</feature>
<dbReference type="PANTHER" id="PTHR22950">
    <property type="entry name" value="AMINO ACID TRANSPORTER"/>
    <property type="match status" value="1"/>
</dbReference>
<dbReference type="InterPro" id="IPR013057">
    <property type="entry name" value="AA_transpt_TM"/>
</dbReference>
<keyword evidence="11" id="KW-1185">Reference proteome</keyword>
<proteinExistence type="inferred from homology"/>
<sequence>MSEIPFENLSEIRNEIRSEIRSENLSENLSEIRSENLSEIPSENPSEIRNEIRSEIQCENLSEIPSEIPNRPQGMFLVSLPYAVMHGGYWSVLGIVFVAFVCCYTGRVLVDCLYENGVRVRGSYREIAEFVFRGQLGGQVVNAAAITEALMTCILYLVLCGDLMYFCFPGAGLSKTFWVSVSFVCLLPCAALTSLRHVSLISFWNTVTHVIINGIIIVYCLTRTADWQPAKVQFHIDIYTFPISLGIIVFSYTSHIFLPTLEGSLIDKRRFACMMNWTHLLSAIFKALFGYIGFVTFADSTKEEITNNLTNVPLRVSVNIALALKALFSYPLPYFAAASFLENSLFTGRPLPSCWNEKREFKCWAVLPRALLVLFTFVVAITVPHFALLCGLIGSFTGTMLSFVWPAYFHLVLKRHASPLYTRLFDAFIIAVGVLCGSVGMFISGYALHAKMTGKQQANSSIPFAYTRA</sequence>
<comment type="similarity">
    <text evidence="2">Belongs to the amino acid/polyamine transporter 2 family.</text>
</comment>
<evidence type="ECO:0000256" key="8">
    <source>
        <dbReference type="ARBA" id="ARBA00023329"/>
    </source>
</evidence>
<evidence type="ECO:0000256" key="6">
    <source>
        <dbReference type="ARBA" id="ARBA00022989"/>
    </source>
</evidence>
<dbReference type="GO" id="GO:0015179">
    <property type="term" value="F:L-amino acid transmembrane transporter activity"/>
    <property type="evidence" value="ECO:0007669"/>
    <property type="project" value="TreeGrafter"/>
</dbReference>
<evidence type="ECO:0000256" key="4">
    <source>
        <dbReference type="ARBA" id="ARBA00022692"/>
    </source>
</evidence>
<keyword evidence="8" id="KW-0968">Cytoplasmic vesicle</keyword>
<feature type="transmembrane region" description="Helical" evidence="9">
    <location>
        <begin position="318"/>
        <end position="341"/>
    </location>
</feature>
<organism evidence="11 12">
    <name type="scientific">Macrostomum lignano</name>
    <dbReference type="NCBI Taxonomy" id="282301"/>
    <lineage>
        <taxon>Eukaryota</taxon>
        <taxon>Metazoa</taxon>
        <taxon>Spiralia</taxon>
        <taxon>Lophotrochozoa</taxon>
        <taxon>Platyhelminthes</taxon>
        <taxon>Rhabditophora</taxon>
        <taxon>Macrostomorpha</taxon>
        <taxon>Macrostomida</taxon>
        <taxon>Macrostomidae</taxon>
        <taxon>Macrostomum</taxon>
    </lineage>
</organism>
<evidence type="ECO:0000259" key="10">
    <source>
        <dbReference type="Pfam" id="PF01490"/>
    </source>
</evidence>
<reference evidence="12" key="1">
    <citation type="submission" date="2016-11" db="UniProtKB">
        <authorList>
            <consortium name="WormBaseParasite"/>
        </authorList>
    </citation>
    <scope>IDENTIFICATION</scope>
</reference>
<dbReference type="GO" id="GO:0005774">
    <property type="term" value="C:vacuolar membrane"/>
    <property type="evidence" value="ECO:0007669"/>
    <property type="project" value="TreeGrafter"/>
</dbReference>
<evidence type="ECO:0000313" key="11">
    <source>
        <dbReference type="Proteomes" id="UP000095280"/>
    </source>
</evidence>
<feature type="transmembrane region" description="Helical" evidence="9">
    <location>
        <begin position="428"/>
        <end position="448"/>
    </location>
</feature>
<dbReference type="Proteomes" id="UP000095280">
    <property type="component" value="Unplaced"/>
</dbReference>
<dbReference type="Pfam" id="PF01490">
    <property type="entry name" value="Aa_trans"/>
    <property type="match status" value="1"/>
</dbReference>
<keyword evidence="6 9" id="KW-1133">Transmembrane helix</keyword>
<keyword evidence="4 9" id="KW-0812">Transmembrane</keyword>
<keyword evidence="3" id="KW-0813">Transport</keyword>
<feature type="transmembrane region" description="Helical" evidence="9">
    <location>
        <begin position="277"/>
        <end position="297"/>
    </location>
</feature>
<feature type="domain" description="Amino acid transporter transmembrane" evidence="10">
    <location>
        <begin position="73"/>
        <end position="446"/>
    </location>
</feature>